<evidence type="ECO:0000313" key="4">
    <source>
        <dbReference type="EMBL" id="KAK2552194.1"/>
    </source>
</evidence>
<evidence type="ECO:0000313" key="5">
    <source>
        <dbReference type="Proteomes" id="UP001249851"/>
    </source>
</evidence>
<comment type="caution">
    <text evidence="4">The sequence shown here is derived from an EMBL/GenBank/DDBJ whole genome shotgun (WGS) entry which is preliminary data.</text>
</comment>
<evidence type="ECO:0000256" key="2">
    <source>
        <dbReference type="ARBA" id="ARBA00022723"/>
    </source>
</evidence>
<evidence type="ECO:0000256" key="1">
    <source>
        <dbReference type="ARBA" id="ARBA00001968"/>
    </source>
</evidence>
<reference evidence="4" key="1">
    <citation type="journal article" date="2023" name="G3 (Bethesda)">
        <title>Whole genome assembly and annotation of the endangered Caribbean coral Acropora cervicornis.</title>
        <authorList>
            <person name="Selwyn J.D."/>
            <person name="Vollmer S.V."/>
        </authorList>
    </citation>
    <scope>NUCLEOTIDE SEQUENCE</scope>
    <source>
        <strain evidence="4">K2</strain>
    </source>
</reference>
<keyword evidence="2" id="KW-0479">Metal-binding</keyword>
<dbReference type="PANTHER" id="PTHR34615">
    <property type="entry name" value="PX DOMAIN-CONTAINING PROTEIN"/>
    <property type="match status" value="1"/>
</dbReference>
<evidence type="ECO:0000259" key="3">
    <source>
        <dbReference type="Pfam" id="PF13359"/>
    </source>
</evidence>
<feature type="domain" description="DDE Tnp4" evidence="3">
    <location>
        <begin position="326"/>
        <end position="482"/>
    </location>
</feature>
<organism evidence="4 5">
    <name type="scientific">Acropora cervicornis</name>
    <name type="common">Staghorn coral</name>
    <dbReference type="NCBI Taxonomy" id="6130"/>
    <lineage>
        <taxon>Eukaryota</taxon>
        <taxon>Metazoa</taxon>
        <taxon>Cnidaria</taxon>
        <taxon>Anthozoa</taxon>
        <taxon>Hexacorallia</taxon>
        <taxon>Scleractinia</taxon>
        <taxon>Astrocoeniina</taxon>
        <taxon>Acroporidae</taxon>
        <taxon>Acropora</taxon>
    </lineage>
</organism>
<dbReference type="EMBL" id="JARQWQ010000089">
    <property type="protein sequence ID" value="KAK2552194.1"/>
    <property type="molecule type" value="Genomic_DNA"/>
</dbReference>
<protein>
    <recommendedName>
        <fullName evidence="3">DDE Tnp4 domain-containing protein</fullName>
    </recommendedName>
</protein>
<proteinExistence type="predicted"/>
<reference evidence="4" key="2">
    <citation type="journal article" date="2023" name="Science">
        <title>Genomic signatures of disease resistance in endangered staghorn corals.</title>
        <authorList>
            <person name="Vollmer S.V."/>
            <person name="Selwyn J.D."/>
            <person name="Despard B.A."/>
            <person name="Roesel C.L."/>
        </authorList>
    </citation>
    <scope>NUCLEOTIDE SEQUENCE</scope>
    <source>
        <strain evidence="4">K2</strain>
    </source>
</reference>
<sequence length="510" mass="58931">MLLAAFKTIEEADEHMDTGHHIMTPEKETIYDNVRRQWAAITTSYWQENWQDRLCSFSELTTEQKSGLRYRQSEDTFLSWLRSKRDFQLEDEGEDKVLEKEDYMEQLVGVAEQEIALRHPLVYDDFNFCDLSAKGRLAKTADKVNTLIEFNFSALRRDLRDILTVMLYDDESSSDSSDEEDLDVLFVVTAFGERRILNKKLNIADLSEVQCEEMFRFQKDDMIRLIRALEIPRFYTGYQGSVCTGMETLMILLRRLAYPNRWCDLVDIFGRAEPELSIIFNMIVDDIYTRFYHLLNNLDLVWLDPAHFAQVIHQKGAPLDQCWGFIDGTAQQIARPLQNQHVMFSGHKRFHCLKFQSVIAPNGLIAHLFGPIEGKRHDAFMLGVSGLLPQLQRITKPNGDPYVIYGDPAYGISRHIISPFRGAQLTPLQQQFNSEMSKVRISVEWGFGKISQFFAYLDFHKNLKVLLQPVGKYYVVGALLTNCHRCLYGSVTSSFFGLEPPSLESYLSNI</sequence>
<dbReference type="Pfam" id="PF13359">
    <property type="entry name" value="DDE_Tnp_4"/>
    <property type="match status" value="1"/>
</dbReference>
<keyword evidence="5" id="KW-1185">Reference proteome</keyword>
<accession>A0AAD9Q006</accession>
<dbReference type="Proteomes" id="UP001249851">
    <property type="component" value="Unassembled WGS sequence"/>
</dbReference>
<comment type="cofactor">
    <cofactor evidence="1">
        <name>a divalent metal cation</name>
        <dbReference type="ChEBI" id="CHEBI:60240"/>
    </cofactor>
</comment>
<dbReference type="InterPro" id="IPR027806">
    <property type="entry name" value="HARBI1_dom"/>
</dbReference>
<name>A0AAD9Q006_ACRCE</name>
<gene>
    <name evidence="4" type="ORF">P5673_026710</name>
</gene>
<dbReference type="PANTHER" id="PTHR34615:SF1">
    <property type="entry name" value="PX DOMAIN-CONTAINING PROTEIN"/>
    <property type="match status" value="1"/>
</dbReference>
<dbReference type="AlphaFoldDB" id="A0AAD9Q006"/>
<dbReference type="GO" id="GO:0046872">
    <property type="term" value="F:metal ion binding"/>
    <property type="evidence" value="ECO:0007669"/>
    <property type="project" value="UniProtKB-KW"/>
</dbReference>